<reference evidence="2" key="1">
    <citation type="submission" date="2015-01" db="EMBL/GenBank/DDBJ databases">
        <title>The Genome Sequence of Cladophialophora bantiana CBS 173.52.</title>
        <authorList>
            <consortium name="The Broad Institute Genomics Platform"/>
            <person name="Cuomo C."/>
            <person name="de Hoog S."/>
            <person name="Gorbushina A."/>
            <person name="Stielow B."/>
            <person name="Teixiera M."/>
            <person name="Abouelleil A."/>
            <person name="Chapman S.B."/>
            <person name="Priest M."/>
            <person name="Young S.K."/>
            <person name="Wortman J."/>
            <person name="Nusbaum C."/>
            <person name="Birren B."/>
        </authorList>
    </citation>
    <scope>NUCLEOTIDE SEQUENCE [LARGE SCALE GENOMIC DNA]</scope>
    <source>
        <strain evidence="2">CBS 173.52</strain>
    </source>
</reference>
<dbReference type="AlphaFoldDB" id="A0A0D2GAY0"/>
<feature type="domain" description="HNH nuclease" evidence="1">
    <location>
        <begin position="180"/>
        <end position="241"/>
    </location>
</feature>
<dbReference type="VEuPathDB" id="FungiDB:Z519_04327"/>
<accession>A0A0D2GAY0</accession>
<dbReference type="Pfam" id="PF13391">
    <property type="entry name" value="HNH_2"/>
    <property type="match status" value="1"/>
</dbReference>
<dbReference type="HOGENOM" id="CLU_1128949_0_0_1"/>
<organism evidence="2 3">
    <name type="scientific">Cladophialophora bantiana (strain ATCC 10958 / CBS 173.52 / CDC B-1940 / NIH 8579)</name>
    <name type="common">Xylohypha bantiana</name>
    <dbReference type="NCBI Taxonomy" id="1442370"/>
    <lineage>
        <taxon>Eukaryota</taxon>
        <taxon>Fungi</taxon>
        <taxon>Dikarya</taxon>
        <taxon>Ascomycota</taxon>
        <taxon>Pezizomycotina</taxon>
        <taxon>Eurotiomycetes</taxon>
        <taxon>Chaetothyriomycetidae</taxon>
        <taxon>Chaetothyriales</taxon>
        <taxon>Herpotrichiellaceae</taxon>
        <taxon>Cladophialophora</taxon>
    </lineage>
</organism>
<dbReference type="RefSeq" id="XP_016622411.1">
    <property type="nucleotide sequence ID" value="XM_016762073.1"/>
</dbReference>
<gene>
    <name evidence="2" type="ORF">Z519_04327</name>
</gene>
<evidence type="ECO:0000313" key="2">
    <source>
        <dbReference type="EMBL" id="KIW95742.1"/>
    </source>
</evidence>
<sequence length="246" mass="28774">MPKRIILSFTARPNQANHDTLKDEIRGLKREIENLEDGSAKRLKMTEDCLSYELDLNINELERTNIQLKMNSITKRQAVQFNEQLWDQRINLNGLRFRASVDLYNSELPDMKEMNIRSNQNRMNARLAVNLYFTKTNQKPCTGLEKVPNRKNDLTQRKFRTELIDAYNSRDPTDPTFLWCPVLRDYFDPSLMTAAHLMPYAMPDKFIEEVCGPGSSLYKMTPENGLMLNFRVEKAFDMGHMKLPFP</sequence>
<name>A0A0D2GAY0_CLAB1</name>
<protein>
    <recommendedName>
        <fullName evidence="1">HNH nuclease domain-containing protein</fullName>
    </recommendedName>
</protein>
<evidence type="ECO:0000313" key="3">
    <source>
        <dbReference type="Proteomes" id="UP000053789"/>
    </source>
</evidence>
<dbReference type="Proteomes" id="UP000053789">
    <property type="component" value="Unassembled WGS sequence"/>
</dbReference>
<dbReference type="InterPro" id="IPR003615">
    <property type="entry name" value="HNH_nuc"/>
</dbReference>
<dbReference type="GeneID" id="27697255"/>
<proteinExistence type="predicted"/>
<evidence type="ECO:0000259" key="1">
    <source>
        <dbReference type="Pfam" id="PF13391"/>
    </source>
</evidence>
<dbReference type="OrthoDB" id="5386595at2759"/>
<dbReference type="EMBL" id="KN846984">
    <property type="protein sequence ID" value="KIW95742.1"/>
    <property type="molecule type" value="Genomic_DNA"/>
</dbReference>
<keyword evidence="3" id="KW-1185">Reference proteome</keyword>